<dbReference type="InterPro" id="IPR018392">
    <property type="entry name" value="LysM"/>
</dbReference>
<accession>A0AAN4YHM4</accession>
<dbReference type="EMBL" id="BSYA01000075">
    <property type="protein sequence ID" value="GMG30793.1"/>
    <property type="molecule type" value="Genomic_DNA"/>
</dbReference>
<dbReference type="Gene3D" id="3.10.350.10">
    <property type="entry name" value="LysM domain"/>
    <property type="match status" value="1"/>
</dbReference>
<dbReference type="AlphaFoldDB" id="A0AAN4YHM4"/>
<proteinExistence type="predicted"/>
<comment type="caution">
    <text evidence="1">The sequence shown here is derived from an EMBL/GenBank/DDBJ whole genome shotgun (WGS) entry which is preliminary data.</text>
</comment>
<dbReference type="InterPro" id="IPR036779">
    <property type="entry name" value="LysM_dom_sf"/>
</dbReference>
<dbReference type="Proteomes" id="UP001165205">
    <property type="component" value="Unassembled WGS sequence"/>
</dbReference>
<name>A0AAN4YHM4_ASPOZ</name>
<organism evidence="1 2">
    <name type="scientific">Aspergillus oryzae</name>
    <name type="common">Yellow koji mold</name>
    <dbReference type="NCBI Taxonomy" id="5062"/>
    <lineage>
        <taxon>Eukaryota</taxon>
        <taxon>Fungi</taxon>
        <taxon>Dikarya</taxon>
        <taxon>Ascomycota</taxon>
        <taxon>Pezizomycotina</taxon>
        <taxon>Eurotiomycetes</taxon>
        <taxon>Eurotiomycetidae</taxon>
        <taxon>Eurotiales</taxon>
        <taxon>Aspergillaceae</taxon>
        <taxon>Aspergillus</taxon>
        <taxon>Aspergillus subgen. Circumdati</taxon>
    </lineage>
</organism>
<evidence type="ECO:0000313" key="1">
    <source>
        <dbReference type="EMBL" id="GMG30793.1"/>
    </source>
</evidence>
<gene>
    <name evidence="1" type="ORF">Aory04_000679800</name>
</gene>
<dbReference type="CDD" id="cd00118">
    <property type="entry name" value="LysM"/>
    <property type="match status" value="1"/>
</dbReference>
<protein>
    <submittedName>
        <fullName evidence="1">Unnamed protein product</fullName>
    </submittedName>
</protein>
<sequence length="91" mass="9649">MGWTEAEFEAWVNYTVLTTSSFNLYTSTSTSSSIKSLSTVASKTSSSAISTPTPYEIGMVDDCDAFPYVVDGDTCASIANTAGTTTTQFET</sequence>
<reference evidence="1" key="1">
    <citation type="submission" date="2023-04" db="EMBL/GenBank/DDBJ databases">
        <title>Aspergillus oryzae NBRC 4228.</title>
        <authorList>
            <person name="Ichikawa N."/>
            <person name="Sato H."/>
            <person name="Tonouchi N."/>
        </authorList>
    </citation>
    <scope>NUCLEOTIDE SEQUENCE</scope>
    <source>
        <strain evidence="1">NBRC 4228</strain>
    </source>
</reference>
<evidence type="ECO:0000313" key="2">
    <source>
        <dbReference type="Proteomes" id="UP001165205"/>
    </source>
</evidence>